<dbReference type="InterPro" id="IPR050091">
    <property type="entry name" value="PKS_NRPS_Biosynth_Enz"/>
</dbReference>
<dbReference type="PROSITE" id="PS52004">
    <property type="entry name" value="KS3_2"/>
    <property type="match status" value="1"/>
</dbReference>
<dbReference type="SMART" id="SM00827">
    <property type="entry name" value="PKS_AT"/>
    <property type="match status" value="1"/>
</dbReference>
<gene>
    <name evidence="7" type="primary">ppsE_2</name>
    <name evidence="7" type="ORF">VSP9026_03123</name>
</gene>
<dbReference type="InterPro" id="IPR032821">
    <property type="entry name" value="PKS_assoc"/>
</dbReference>
<dbReference type="Pfam" id="PF00550">
    <property type="entry name" value="PP-binding"/>
    <property type="match status" value="1"/>
</dbReference>
<dbReference type="SUPFAM" id="SSF52151">
    <property type="entry name" value="FabD/lysophospholipase-like"/>
    <property type="match status" value="1"/>
</dbReference>
<dbReference type="GO" id="GO:0004315">
    <property type="term" value="F:3-oxoacyl-[acyl-carrier-protein] synthase activity"/>
    <property type="evidence" value="ECO:0007669"/>
    <property type="project" value="UniProtKB-EC"/>
</dbReference>
<evidence type="ECO:0000256" key="4">
    <source>
        <dbReference type="ARBA" id="ARBA00022679"/>
    </source>
</evidence>
<dbReference type="GO" id="GO:0031177">
    <property type="term" value="F:phosphopantetheine binding"/>
    <property type="evidence" value="ECO:0007669"/>
    <property type="project" value="InterPro"/>
</dbReference>
<dbReference type="SUPFAM" id="SSF47336">
    <property type="entry name" value="ACP-like"/>
    <property type="match status" value="1"/>
</dbReference>
<keyword evidence="2" id="KW-0596">Phosphopantetheine</keyword>
<dbReference type="InterPro" id="IPR016036">
    <property type="entry name" value="Malonyl_transacylase_ACP-bd"/>
</dbReference>
<dbReference type="InterPro" id="IPR014043">
    <property type="entry name" value="Acyl_transferase_dom"/>
</dbReference>
<dbReference type="InterPro" id="IPR001227">
    <property type="entry name" value="Ac_transferase_dom_sf"/>
</dbReference>
<evidence type="ECO:0000256" key="1">
    <source>
        <dbReference type="ARBA" id="ARBA00005194"/>
    </source>
</evidence>
<accession>A0A1N6M7F3</accession>
<dbReference type="Pfam" id="PF00698">
    <property type="entry name" value="Acyl_transf_1"/>
    <property type="match status" value="1"/>
</dbReference>
<dbReference type="PROSITE" id="PS00606">
    <property type="entry name" value="KS3_1"/>
    <property type="match status" value="1"/>
</dbReference>
<evidence type="ECO:0000256" key="3">
    <source>
        <dbReference type="ARBA" id="ARBA00022553"/>
    </source>
</evidence>
<dbReference type="InterPro" id="IPR020841">
    <property type="entry name" value="PKS_Beta-ketoAc_synthase_dom"/>
</dbReference>
<evidence type="ECO:0000313" key="8">
    <source>
        <dbReference type="Proteomes" id="UP000184774"/>
    </source>
</evidence>
<evidence type="ECO:0000259" key="5">
    <source>
        <dbReference type="PROSITE" id="PS50075"/>
    </source>
</evidence>
<dbReference type="PROSITE" id="PS50075">
    <property type="entry name" value="CARRIER"/>
    <property type="match status" value="1"/>
</dbReference>
<dbReference type="InterPro" id="IPR036736">
    <property type="entry name" value="ACP-like_sf"/>
</dbReference>
<evidence type="ECO:0000259" key="6">
    <source>
        <dbReference type="PROSITE" id="PS52004"/>
    </source>
</evidence>
<dbReference type="Pfam" id="PF00109">
    <property type="entry name" value="ketoacyl-synt"/>
    <property type="match status" value="1"/>
</dbReference>
<dbReference type="EMBL" id="FSSB01000018">
    <property type="protein sequence ID" value="SIO95381.1"/>
    <property type="molecule type" value="Genomic_DNA"/>
</dbReference>
<dbReference type="Pfam" id="PF02801">
    <property type="entry name" value="Ketoacyl-synt_C"/>
    <property type="match status" value="1"/>
</dbReference>
<dbReference type="SUPFAM" id="SSF55048">
    <property type="entry name" value="Probable ACP-binding domain of malonyl-CoA ACP transacylase"/>
    <property type="match status" value="1"/>
</dbReference>
<dbReference type="EC" id="2.3.1.41" evidence="7"/>
<reference evidence="7 8" key="1">
    <citation type="submission" date="2016-12" db="EMBL/GenBank/DDBJ databases">
        <authorList>
            <person name="Song W.-J."/>
            <person name="Kurnit D.M."/>
        </authorList>
    </citation>
    <scope>NUCLEOTIDE SEQUENCE [LARGE SCALE GENOMIC DNA]</scope>
    <source>
        <strain evidence="7 8">CECT 9026</strain>
    </source>
</reference>
<protein>
    <submittedName>
        <fullName evidence="7">Phthiocerol/phenolphthiocerol synthesis polyketide synthase type I PpsE</fullName>
        <ecNumber evidence="7">2.3.1.41</ecNumber>
    </submittedName>
</protein>
<dbReference type="GO" id="GO:0004312">
    <property type="term" value="F:fatty acid synthase activity"/>
    <property type="evidence" value="ECO:0007669"/>
    <property type="project" value="TreeGrafter"/>
</dbReference>
<dbReference type="InterPro" id="IPR014031">
    <property type="entry name" value="Ketoacyl_synth_C"/>
</dbReference>
<dbReference type="UniPathway" id="UPA00094"/>
<feature type="domain" description="Carrier" evidence="5">
    <location>
        <begin position="933"/>
        <end position="1008"/>
    </location>
</feature>
<organism evidence="7 8">
    <name type="scientific">Vibrio spartinae</name>
    <dbReference type="NCBI Taxonomy" id="1918945"/>
    <lineage>
        <taxon>Bacteria</taxon>
        <taxon>Pseudomonadati</taxon>
        <taxon>Pseudomonadota</taxon>
        <taxon>Gammaproteobacteria</taxon>
        <taxon>Vibrionales</taxon>
        <taxon>Vibrionaceae</taxon>
        <taxon>Vibrio</taxon>
    </lineage>
</organism>
<keyword evidence="4 7" id="KW-0808">Transferase</keyword>
<dbReference type="CDD" id="cd00833">
    <property type="entry name" value="PKS"/>
    <property type="match status" value="1"/>
</dbReference>
<dbReference type="Gene3D" id="3.40.366.10">
    <property type="entry name" value="Malonyl-Coenzyme A Acyl Carrier Protein, domain 2"/>
    <property type="match status" value="1"/>
</dbReference>
<dbReference type="InterPro" id="IPR029058">
    <property type="entry name" value="AB_hydrolase_fold"/>
</dbReference>
<dbReference type="InterPro" id="IPR006162">
    <property type="entry name" value="Ppantetheine_attach_site"/>
</dbReference>
<dbReference type="InterPro" id="IPR009081">
    <property type="entry name" value="PP-bd_ACP"/>
</dbReference>
<dbReference type="InterPro" id="IPR014030">
    <property type="entry name" value="Ketoacyl_synth_N"/>
</dbReference>
<dbReference type="SUPFAM" id="SSF53901">
    <property type="entry name" value="Thiolase-like"/>
    <property type="match status" value="1"/>
</dbReference>
<dbReference type="GO" id="GO:0006633">
    <property type="term" value="P:fatty acid biosynthetic process"/>
    <property type="evidence" value="ECO:0007669"/>
    <property type="project" value="UniProtKB-UniPathway"/>
</dbReference>
<dbReference type="SMART" id="SM00823">
    <property type="entry name" value="PKS_PP"/>
    <property type="match status" value="1"/>
</dbReference>
<dbReference type="AlphaFoldDB" id="A0A1N6M7F3"/>
<dbReference type="InterPro" id="IPR020806">
    <property type="entry name" value="PKS_PP-bd"/>
</dbReference>
<keyword evidence="3" id="KW-0597">Phosphoprotein</keyword>
<dbReference type="PANTHER" id="PTHR43775">
    <property type="entry name" value="FATTY ACID SYNTHASE"/>
    <property type="match status" value="1"/>
</dbReference>
<dbReference type="Proteomes" id="UP000184774">
    <property type="component" value="Unassembled WGS sequence"/>
</dbReference>
<comment type="pathway">
    <text evidence="1">Lipid metabolism; fatty acid biosynthesis.</text>
</comment>
<dbReference type="PANTHER" id="PTHR43775:SF51">
    <property type="entry name" value="INACTIVE PHENOLPHTHIOCEROL SYNTHESIS POLYKETIDE SYNTHASE TYPE I PKS1-RELATED"/>
    <property type="match status" value="1"/>
</dbReference>
<evidence type="ECO:0000313" key="7">
    <source>
        <dbReference type="EMBL" id="SIO95381.1"/>
    </source>
</evidence>
<evidence type="ECO:0000256" key="2">
    <source>
        <dbReference type="ARBA" id="ARBA00022450"/>
    </source>
</evidence>
<dbReference type="InterPro" id="IPR018201">
    <property type="entry name" value="Ketoacyl_synth_AS"/>
</dbReference>
<keyword evidence="7" id="KW-0012">Acyltransferase</keyword>
<sequence length="1046" mass="113293">MDSNGFDSDDVDLHDGEFNQIDSDDIAVIGMAGRFPGADDIDTFWQNLIAGKVSIASLTEEDLQVARVQEKLRTHPDYVRSAATVDDIDQFDATYFGLSAREAALIDPQHRIFLQCVGHALNHSGYDSFRFRGDIGLYAGCSMSSYLLSNLLPHREWLEEIGAFEVALANDKDYLTSRAAYHFNLSGPCIAVQTACSTSLVAVHMAVQGLLAGECDMALAGGITLRVPQKAGYLYRAGSILSPDGMCRPFDREANGTIFGNGVGVVVLRRLADAMRDGDQIFAVIRGSAVANEGAGKAGFTAPSISGQSKVIAEAIGIAGIEPSEIGYVETHGTGTSLGDPIELLALADVFGQGHKRYRPTILGALKANIGHLDSAAGVAGLIKTVLTLHHGVIPPHPMYHEPHPASASVLSSDADTLFSVNTVPESWTEPHGKCRYASVSSFGIGGTNAHVVLAEAPVSAEISRHQGVDVHENTTEEKAVVLTWSASSTEALANVASALAKDIEQHGADALKHIAVTMNSGRRECLWRRAVVVTGRDEAIERLRHDQDMPVKVSAAPAGGYALLFPGQGAQYVGMAMTLYREEALFRQYFDQVRQVLVARMQRDPCELLAAGVSATSSLNRTEVTQPLLFAVEYALGRFLIDRLGEPAVMAGHSLGEFAAATLAGVMSLEDAVWLVCERGRMMGALPSGAMLAVPLPMQVVQEKTHLDIAVVNGPGLCVISGTEAEIADFEALHHDLPLRRLQTSHAFHSAMITPMVAPFESLLASVPLHPPRWSILSCLSGERVDDMISTPAYWGRLTRETVRFDLVFSTLSQMGPTLLEAGPGRTLSLLAGNYEPFRTTKAIPCMGGSDSETINLNQALAQLWLRGHSIDWLAGEKVQRMSLSLYPFARTRYWIEPEELRPISDETHRTTEDVAMSQHYSRPTSLPAPILPRTEAESLVTGVWENVLGIAPIGVTDDFFELGGHSLLAVQVVTRLREALRIELPLELFFEARTVMILAERTEGYLAEAIEAMSEEEVAAVMAALEQNKENEVSRKGDHQRYES</sequence>
<dbReference type="PROSITE" id="PS00012">
    <property type="entry name" value="PHOSPHOPANTETHEINE"/>
    <property type="match status" value="1"/>
</dbReference>
<dbReference type="Pfam" id="PF16197">
    <property type="entry name" value="KAsynt_C_assoc"/>
    <property type="match status" value="1"/>
</dbReference>
<name>A0A1N6M7F3_9VIBR</name>
<dbReference type="Gene3D" id="3.40.47.10">
    <property type="match status" value="1"/>
</dbReference>
<dbReference type="SMART" id="SM00825">
    <property type="entry name" value="PKS_KS"/>
    <property type="match status" value="1"/>
</dbReference>
<dbReference type="Gene3D" id="3.40.50.1820">
    <property type="entry name" value="alpha/beta hydrolase"/>
    <property type="match status" value="1"/>
</dbReference>
<proteinExistence type="predicted"/>
<feature type="domain" description="Ketosynthase family 3 (KS3)" evidence="6">
    <location>
        <begin position="23"/>
        <end position="456"/>
    </location>
</feature>
<dbReference type="InterPro" id="IPR016035">
    <property type="entry name" value="Acyl_Trfase/lysoPLipase"/>
</dbReference>
<dbReference type="Gene3D" id="3.30.70.3290">
    <property type="match status" value="1"/>
</dbReference>
<dbReference type="InterPro" id="IPR016039">
    <property type="entry name" value="Thiolase-like"/>
</dbReference>